<organism evidence="2">
    <name type="scientific">Chromera velia CCMP2878</name>
    <dbReference type="NCBI Taxonomy" id="1169474"/>
    <lineage>
        <taxon>Eukaryota</taxon>
        <taxon>Sar</taxon>
        <taxon>Alveolata</taxon>
        <taxon>Colpodellida</taxon>
        <taxon>Chromeraceae</taxon>
        <taxon>Chromera</taxon>
    </lineage>
</organism>
<proteinExistence type="predicted"/>
<feature type="transmembrane region" description="Helical" evidence="1">
    <location>
        <begin position="105"/>
        <end position="126"/>
    </location>
</feature>
<feature type="transmembrane region" description="Helical" evidence="1">
    <location>
        <begin position="40"/>
        <end position="73"/>
    </location>
</feature>
<gene>
    <name evidence="2" type="ORF">Cvel_27078</name>
</gene>
<evidence type="ECO:0008006" key="3">
    <source>
        <dbReference type="Google" id="ProtNLM"/>
    </source>
</evidence>
<protein>
    <recommendedName>
        <fullName evidence="3">DUF4013 domain-containing protein</fullName>
    </recommendedName>
</protein>
<dbReference type="VEuPathDB" id="CryptoDB:Cvel_27078"/>
<evidence type="ECO:0000313" key="2">
    <source>
        <dbReference type="EMBL" id="CEM42829.1"/>
    </source>
</evidence>
<evidence type="ECO:0000256" key="1">
    <source>
        <dbReference type="SAM" id="Phobius"/>
    </source>
</evidence>
<sequence>MQAWRAFRLRPWQFIGTVVLLFLLEIVVNLGLTFNPPGAPFAWTLTAAILLVIMGPVLFCCLGCFTYATLVCVELKEDANGKARVDAVPYCRFFWSANAFSLRMVTLWFFNYFPYIILGFVRFGLVGVGTESDGGGRDGEPSTAQLTISIVMAVLGILAGLWMILLIFSIDFAVDRPDLSAWQCVVGSLKISVFNCCCNMFALIVYGILLIIAGLLCLIVGVFPAVALLGLSISVLYKDAVGIQGGARVILPDRDVHPEIPVTIGKKHDGYPAL</sequence>
<accession>A0A0G4HG11</accession>
<reference evidence="2" key="1">
    <citation type="submission" date="2014-11" db="EMBL/GenBank/DDBJ databases">
        <authorList>
            <person name="Otto D Thomas"/>
            <person name="Naeem Raeece"/>
        </authorList>
    </citation>
    <scope>NUCLEOTIDE SEQUENCE</scope>
</reference>
<keyword evidence="1" id="KW-0472">Membrane</keyword>
<dbReference type="EMBL" id="CDMZ01002541">
    <property type="protein sequence ID" value="CEM42829.1"/>
    <property type="molecule type" value="Genomic_DNA"/>
</dbReference>
<feature type="transmembrane region" description="Helical" evidence="1">
    <location>
        <begin position="208"/>
        <end position="231"/>
    </location>
</feature>
<dbReference type="AlphaFoldDB" id="A0A0G4HG11"/>
<keyword evidence="1" id="KW-0812">Transmembrane</keyword>
<name>A0A0G4HG11_9ALVE</name>
<feature type="transmembrane region" description="Helical" evidence="1">
    <location>
        <begin position="146"/>
        <end position="168"/>
    </location>
</feature>
<keyword evidence="1" id="KW-1133">Transmembrane helix</keyword>
<feature type="transmembrane region" description="Helical" evidence="1">
    <location>
        <begin position="12"/>
        <end position="34"/>
    </location>
</feature>